<dbReference type="KEGG" id="anf:AQPE_4378"/>
<dbReference type="InterPro" id="IPR027417">
    <property type="entry name" value="P-loop_NTPase"/>
</dbReference>
<dbReference type="PANTHER" id="PTHR33295:SF20">
    <property type="entry name" value="ATPASE"/>
    <property type="match status" value="1"/>
</dbReference>
<dbReference type="PANTHER" id="PTHR33295">
    <property type="entry name" value="ATPASE"/>
    <property type="match status" value="1"/>
</dbReference>
<keyword evidence="4" id="KW-1185">Reference proteome</keyword>
<reference evidence="3" key="1">
    <citation type="journal article" date="2020" name="Int. J. Syst. Evol. Microbiol.">
        <title>Aquipluma nitroreducens gen. nov. sp. nov., a novel facultatively anaerobic bacterium isolated from a freshwater lake.</title>
        <authorList>
            <person name="Watanabe M."/>
            <person name="Kojima H."/>
            <person name="Fukui M."/>
        </authorList>
    </citation>
    <scope>NUCLEOTIDE SEQUENCE</scope>
    <source>
        <strain evidence="3">MeG22</strain>
    </source>
</reference>
<dbReference type="AlphaFoldDB" id="A0A5K7SFH9"/>
<feature type="domain" description="DUF4143" evidence="2">
    <location>
        <begin position="222"/>
        <end position="367"/>
    </location>
</feature>
<evidence type="ECO:0000313" key="3">
    <source>
        <dbReference type="EMBL" id="BBE20187.1"/>
    </source>
</evidence>
<gene>
    <name evidence="3" type="ORF">AQPE_4378</name>
</gene>
<dbReference type="SUPFAM" id="SSF52540">
    <property type="entry name" value="P-loop containing nucleoside triphosphate hydrolases"/>
    <property type="match status" value="1"/>
</dbReference>
<dbReference type="Gene3D" id="3.40.50.300">
    <property type="entry name" value="P-loop containing nucleotide triphosphate hydrolases"/>
    <property type="match status" value="1"/>
</dbReference>
<dbReference type="Pfam" id="PF13173">
    <property type="entry name" value="AAA_14"/>
    <property type="match status" value="1"/>
</dbReference>
<dbReference type="EMBL" id="AP018694">
    <property type="protein sequence ID" value="BBE20187.1"/>
    <property type="molecule type" value="Genomic_DNA"/>
</dbReference>
<dbReference type="InterPro" id="IPR025420">
    <property type="entry name" value="DUF4143"/>
</dbReference>
<dbReference type="Pfam" id="PF13635">
    <property type="entry name" value="DUF4143"/>
    <property type="match status" value="1"/>
</dbReference>
<evidence type="ECO:0000259" key="2">
    <source>
        <dbReference type="Pfam" id="PF13635"/>
    </source>
</evidence>
<proteinExistence type="predicted"/>
<feature type="domain" description="AAA" evidence="1">
    <location>
        <begin position="41"/>
        <end position="174"/>
    </location>
</feature>
<sequence>MEEYFATLKKYNFWEGNVPELGYYRKDYTDKIFDYTGSKLVKVLVGQRRAGKSYILRQIAHRLIESGVDPRNIFYVNKEFTDFDFISYYKDLEVLLKLYREKLKPEGKVWLFIDEVQNISGWEHFVNSHSQDFVESYEIFISGSNSKMLSMELATLLSGRYVNFEVFPFSYEEYTGITQKEVKKQSYIDYMESGALPELFVLPNDETKRNYISAIKDTVLLRDIIQRHSIKDPKLLEDVFIYLVNNASNLVSIVNIVNYFKSNGRKTTYDTVANYISYIEDTFMIHKVERYDIRGKETISGNCKYYINDLSFKNYLYPGFGYGVGYKLENLVYLELRRAGYEVYVGAMRDKEVDFVAKKGDRLIYLQSTYLLVDEQTALREYAPLEAIKDNYEKAVVSLDDISLPSNKGIRHIQAWKLHEIL</sequence>
<name>A0A5K7SFH9_9BACT</name>
<protein>
    <submittedName>
        <fullName evidence="3">ATPase component BioM of energizing module of biotin ECF transporter</fullName>
    </submittedName>
</protein>
<accession>A0A5K7SFH9</accession>
<dbReference type="InterPro" id="IPR041682">
    <property type="entry name" value="AAA_14"/>
</dbReference>
<evidence type="ECO:0000313" key="4">
    <source>
        <dbReference type="Proteomes" id="UP001193389"/>
    </source>
</evidence>
<dbReference type="Proteomes" id="UP001193389">
    <property type="component" value="Chromosome"/>
</dbReference>
<evidence type="ECO:0000259" key="1">
    <source>
        <dbReference type="Pfam" id="PF13173"/>
    </source>
</evidence>
<organism evidence="3 4">
    <name type="scientific">Aquipluma nitroreducens</name>
    <dbReference type="NCBI Taxonomy" id="2010828"/>
    <lineage>
        <taxon>Bacteria</taxon>
        <taxon>Pseudomonadati</taxon>
        <taxon>Bacteroidota</taxon>
        <taxon>Bacteroidia</taxon>
        <taxon>Marinilabiliales</taxon>
        <taxon>Prolixibacteraceae</taxon>
        <taxon>Aquipluma</taxon>
    </lineage>
</organism>
<dbReference type="RefSeq" id="WP_318348361.1">
    <property type="nucleotide sequence ID" value="NZ_AP018694.1"/>
</dbReference>